<reference evidence="3 4" key="1">
    <citation type="submission" date="2019-11" db="EMBL/GenBank/DDBJ databases">
        <authorList>
            <person name="Li J."/>
        </authorList>
    </citation>
    <scope>NUCLEOTIDE SEQUENCE [LARGE SCALE GENOMIC DNA]</scope>
    <source>
        <strain evidence="3 4">J4</strain>
    </source>
</reference>
<protein>
    <submittedName>
        <fullName evidence="3">Uncharacterized protein</fullName>
    </submittedName>
</protein>
<keyword evidence="2" id="KW-1133">Transmembrane helix</keyword>
<dbReference type="OrthoDB" id="2087365at2"/>
<dbReference type="AlphaFoldDB" id="A0A6G1X7R9"/>
<evidence type="ECO:0000313" key="3">
    <source>
        <dbReference type="EMBL" id="MRG87014.1"/>
    </source>
</evidence>
<keyword evidence="4" id="KW-1185">Reference proteome</keyword>
<gene>
    <name evidence="3" type="ORF">GH754_11915</name>
</gene>
<feature type="transmembrane region" description="Helical" evidence="2">
    <location>
        <begin position="6"/>
        <end position="23"/>
    </location>
</feature>
<dbReference type="RefSeq" id="WP_153728907.1">
    <property type="nucleotide sequence ID" value="NZ_WJNH01000007.1"/>
</dbReference>
<comment type="caution">
    <text evidence="3">The sequence shown here is derived from an EMBL/GenBank/DDBJ whole genome shotgun (WGS) entry which is preliminary data.</text>
</comment>
<proteinExistence type="predicted"/>
<evidence type="ECO:0000313" key="4">
    <source>
        <dbReference type="Proteomes" id="UP000480185"/>
    </source>
</evidence>
<keyword evidence="2" id="KW-0472">Membrane</keyword>
<feature type="region of interest" description="Disordered" evidence="1">
    <location>
        <begin position="70"/>
        <end position="96"/>
    </location>
</feature>
<accession>A0A6G1X7R9</accession>
<keyword evidence="2" id="KW-0812">Transmembrane</keyword>
<name>A0A6G1X7R9_9BACI</name>
<evidence type="ECO:0000256" key="1">
    <source>
        <dbReference type="SAM" id="MobiDB-lite"/>
    </source>
</evidence>
<organism evidence="3 4">
    <name type="scientific">Salinibacillus xinjiangensis</name>
    <dbReference type="NCBI Taxonomy" id="1229268"/>
    <lineage>
        <taxon>Bacteria</taxon>
        <taxon>Bacillati</taxon>
        <taxon>Bacillota</taxon>
        <taxon>Bacilli</taxon>
        <taxon>Bacillales</taxon>
        <taxon>Bacillaceae</taxon>
        <taxon>Salinibacillus</taxon>
    </lineage>
</organism>
<dbReference type="EMBL" id="WJNH01000007">
    <property type="protein sequence ID" value="MRG87014.1"/>
    <property type="molecule type" value="Genomic_DNA"/>
</dbReference>
<sequence length="96" mass="10617">MTIELGVLISILSIIVAFLGYSLKKTNTVKSDASESAELKAGLDYIKAGVDDIRIDLRANEKQIGDLNERVTRVEESSKQAHKRLDNYEKGAEKHG</sequence>
<evidence type="ECO:0000256" key="2">
    <source>
        <dbReference type="SAM" id="Phobius"/>
    </source>
</evidence>
<dbReference type="Proteomes" id="UP000480185">
    <property type="component" value="Unassembled WGS sequence"/>
</dbReference>